<dbReference type="PROSITE" id="PS51186">
    <property type="entry name" value="GNAT"/>
    <property type="match status" value="1"/>
</dbReference>
<keyword evidence="3" id="KW-1185">Reference proteome</keyword>
<sequence length="204" mass="23213">MGTRSPLIMQILHARATVKNIYGGGAKAWCNFLYYGLFRFNRFKILKADLEKAFSAERSSSPLTIHYPTAAELDALRSGRDLPREFHCDQFQKVSFCCIAKHDNELAYIHWIYRKGDFSRFLHIRDENAAEINYVITLPPYRGRGIATAAILDSMHTLKSQGIRYLYTVIHEENVASLKSFYKAGFEDFGSTVAFGILNSKVAV</sequence>
<dbReference type="Gene3D" id="3.40.630.30">
    <property type="match status" value="1"/>
</dbReference>
<evidence type="ECO:0000313" key="3">
    <source>
        <dbReference type="Proteomes" id="UP000636888"/>
    </source>
</evidence>
<dbReference type="InterPro" id="IPR016181">
    <property type="entry name" value="Acyl_CoA_acyltransferase"/>
</dbReference>
<proteinExistence type="predicted"/>
<name>A0A8J7S9X4_9BACT</name>
<feature type="domain" description="N-acetyltransferase" evidence="1">
    <location>
        <begin position="41"/>
        <end position="204"/>
    </location>
</feature>
<dbReference type="GO" id="GO:0016747">
    <property type="term" value="F:acyltransferase activity, transferring groups other than amino-acyl groups"/>
    <property type="evidence" value="ECO:0007669"/>
    <property type="project" value="InterPro"/>
</dbReference>
<organism evidence="2 3">
    <name type="scientific">Geomesophilobacter sediminis</name>
    <dbReference type="NCBI Taxonomy" id="2798584"/>
    <lineage>
        <taxon>Bacteria</taxon>
        <taxon>Pseudomonadati</taxon>
        <taxon>Thermodesulfobacteriota</taxon>
        <taxon>Desulfuromonadia</taxon>
        <taxon>Geobacterales</taxon>
        <taxon>Geobacteraceae</taxon>
        <taxon>Geomesophilobacter</taxon>
    </lineage>
</organism>
<gene>
    <name evidence="2" type="ORF">JFN93_20515</name>
</gene>
<evidence type="ECO:0000259" key="1">
    <source>
        <dbReference type="PROSITE" id="PS51186"/>
    </source>
</evidence>
<accession>A0A8J7S9X4</accession>
<dbReference type="AlphaFoldDB" id="A0A8J7S9X4"/>
<dbReference type="RefSeq" id="WP_199386016.1">
    <property type="nucleotide sequence ID" value="NZ_JAEMHM010000020.1"/>
</dbReference>
<comment type="caution">
    <text evidence="2">The sequence shown here is derived from an EMBL/GenBank/DDBJ whole genome shotgun (WGS) entry which is preliminary data.</text>
</comment>
<dbReference type="CDD" id="cd04301">
    <property type="entry name" value="NAT_SF"/>
    <property type="match status" value="1"/>
</dbReference>
<dbReference type="Proteomes" id="UP000636888">
    <property type="component" value="Unassembled WGS sequence"/>
</dbReference>
<reference evidence="2" key="1">
    <citation type="submission" date="2020-12" db="EMBL/GenBank/DDBJ databases">
        <title>Geomonas sp. Red875, isolated from river sediment.</title>
        <authorList>
            <person name="Xu Z."/>
            <person name="Zhang Z."/>
            <person name="Masuda Y."/>
            <person name="Itoh H."/>
            <person name="Senoo K."/>
        </authorList>
    </citation>
    <scope>NUCLEOTIDE SEQUENCE</scope>
    <source>
        <strain evidence="2">Red875</strain>
    </source>
</reference>
<dbReference type="InterPro" id="IPR000182">
    <property type="entry name" value="GNAT_dom"/>
</dbReference>
<protein>
    <submittedName>
        <fullName evidence="2">GNAT family N-acetyltransferase</fullName>
    </submittedName>
</protein>
<dbReference type="EMBL" id="JAEMHM010000020">
    <property type="protein sequence ID" value="MBJ6727101.1"/>
    <property type="molecule type" value="Genomic_DNA"/>
</dbReference>
<evidence type="ECO:0000313" key="2">
    <source>
        <dbReference type="EMBL" id="MBJ6727101.1"/>
    </source>
</evidence>
<dbReference type="SUPFAM" id="SSF55729">
    <property type="entry name" value="Acyl-CoA N-acyltransferases (Nat)"/>
    <property type="match status" value="1"/>
</dbReference>
<dbReference type="Pfam" id="PF00583">
    <property type="entry name" value="Acetyltransf_1"/>
    <property type="match status" value="1"/>
</dbReference>